<proteinExistence type="predicted"/>
<evidence type="ECO:0000256" key="1">
    <source>
        <dbReference type="SAM" id="Phobius"/>
    </source>
</evidence>
<accession>A0A0E9XYS2</accession>
<dbReference type="EMBL" id="GBXM01000788">
    <property type="protein sequence ID" value="JAI07790.1"/>
    <property type="molecule type" value="Transcribed_RNA"/>
</dbReference>
<feature type="transmembrane region" description="Helical" evidence="1">
    <location>
        <begin position="7"/>
        <end position="32"/>
    </location>
</feature>
<organism evidence="2">
    <name type="scientific">Anguilla anguilla</name>
    <name type="common">European freshwater eel</name>
    <name type="synonym">Muraena anguilla</name>
    <dbReference type="NCBI Taxonomy" id="7936"/>
    <lineage>
        <taxon>Eukaryota</taxon>
        <taxon>Metazoa</taxon>
        <taxon>Chordata</taxon>
        <taxon>Craniata</taxon>
        <taxon>Vertebrata</taxon>
        <taxon>Euteleostomi</taxon>
        <taxon>Actinopterygii</taxon>
        <taxon>Neopterygii</taxon>
        <taxon>Teleostei</taxon>
        <taxon>Anguilliformes</taxon>
        <taxon>Anguillidae</taxon>
        <taxon>Anguilla</taxon>
    </lineage>
</organism>
<keyword evidence="1" id="KW-0472">Membrane</keyword>
<keyword evidence="1" id="KW-1133">Transmembrane helix</keyword>
<dbReference type="AlphaFoldDB" id="A0A0E9XYS2"/>
<sequence length="54" mass="6172">MYLTSEGILTIVLCVFKYFGEISSAIFLFLAYGPNLFNHLVNSNQVICNKHIFK</sequence>
<reference evidence="2" key="2">
    <citation type="journal article" date="2015" name="Fish Shellfish Immunol.">
        <title>Early steps in the European eel (Anguilla anguilla)-Vibrio vulnificus interaction in the gills: Role of the RtxA13 toxin.</title>
        <authorList>
            <person name="Callol A."/>
            <person name="Pajuelo D."/>
            <person name="Ebbesson L."/>
            <person name="Teles M."/>
            <person name="MacKenzie S."/>
            <person name="Amaro C."/>
        </authorList>
    </citation>
    <scope>NUCLEOTIDE SEQUENCE</scope>
</reference>
<protein>
    <submittedName>
        <fullName evidence="2">Uncharacterized protein</fullName>
    </submittedName>
</protein>
<name>A0A0E9XYS2_ANGAN</name>
<evidence type="ECO:0000313" key="2">
    <source>
        <dbReference type="EMBL" id="JAI07790.1"/>
    </source>
</evidence>
<keyword evidence="1" id="KW-0812">Transmembrane</keyword>
<reference evidence="2" key="1">
    <citation type="submission" date="2014-11" db="EMBL/GenBank/DDBJ databases">
        <authorList>
            <person name="Amaro Gonzalez C."/>
        </authorList>
    </citation>
    <scope>NUCLEOTIDE SEQUENCE</scope>
</reference>